<accession>A0ABR4I703</accession>
<sequence>MWFFFLSPFLLSSFLLSFLPSFSLTLKFPYFNLTEQDICPVNITKLVAASRDPGPRGGG</sequence>
<dbReference type="Proteomes" id="UP001610335">
    <property type="component" value="Unassembled WGS sequence"/>
</dbReference>
<keyword evidence="2" id="KW-1185">Reference proteome</keyword>
<dbReference type="EMBL" id="JBFXLS010000057">
    <property type="protein sequence ID" value="KAL2822673.1"/>
    <property type="molecule type" value="Genomic_DNA"/>
</dbReference>
<evidence type="ECO:0008006" key="3">
    <source>
        <dbReference type="Google" id="ProtNLM"/>
    </source>
</evidence>
<evidence type="ECO:0000313" key="2">
    <source>
        <dbReference type="Proteomes" id="UP001610335"/>
    </source>
</evidence>
<evidence type="ECO:0000313" key="1">
    <source>
        <dbReference type="EMBL" id="KAL2822673.1"/>
    </source>
</evidence>
<organism evidence="1 2">
    <name type="scientific">Aspergillus cavernicola</name>
    <dbReference type="NCBI Taxonomy" id="176166"/>
    <lineage>
        <taxon>Eukaryota</taxon>
        <taxon>Fungi</taxon>
        <taxon>Dikarya</taxon>
        <taxon>Ascomycota</taxon>
        <taxon>Pezizomycotina</taxon>
        <taxon>Eurotiomycetes</taxon>
        <taxon>Eurotiomycetidae</taxon>
        <taxon>Eurotiales</taxon>
        <taxon>Aspergillaceae</taxon>
        <taxon>Aspergillus</taxon>
        <taxon>Aspergillus subgen. Nidulantes</taxon>
    </lineage>
</organism>
<reference evidence="1 2" key="1">
    <citation type="submission" date="2024-07" db="EMBL/GenBank/DDBJ databases">
        <title>Section-level genome sequencing and comparative genomics of Aspergillus sections Usti and Cavernicolus.</title>
        <authorList>
            <consortium name="Lawrence Berkeley National Laboratory"/>
            <person name="Nybo J.L."/>
            <person name="Vesth T.C."/>
            <person name="Theobald S."/>
            <person name="Frisvad J.C."/>
            <person name="Larsen T.O."/>
            <person name="Kjaerboelling I."/>
            <person name="Rothschild-Mancinelli K."/>
            <person name="Lyhne E.K."/>
            <person name="Kogle M.E."/>
            <person name="Barry K."/>
            <person name="Clum A."/>
            <person name="Na H."/>
            <person name="Ledsgaard L."/>
            <person name="Lin J."/>
            <person name="Lipzen A."/>
            <person name="Kuo A."/>
            <person name="Riley R."/>
            <person name="Mondo S."/>
            <person name="LaButti K."/>
            <person name="Haridas S."/>
            <person name="Pangalinan J."/>
            <person name="Salamov A.A."/>
            <person name="Simmons B.A."/>
            <person name="Magnuson J.K."/>
            <person name="Chen J."/>
            <person name="Drula E."/>
            <person name="Henrissat B."/>
            <person name="Wiebenga A."/>
            <person name="Lubbers R.J."/>
            <person name="Gomes A.C."/>
            <person name="Makela M.R."/>
            <person name="Stajich J."/>
            <person name="Grigoriev I.V."/>
            <person name="Mortensen U.H."/>
            <person name="De vries R.P."/>
            <person name="Baker S.E."/>
            <person name="Andersen M.R."/>
        </authorList>
    </citation>
    <scope>NUCLEOTIDE SEQUENCE [LARGE SCALE GENOMIC DNA]</scope>
    <source>
        <strain evidence="1 2">CBS 600.67</strain>
    </source>
</reference>
<gene>
    <name evidence="1" type="ORF">BDW59DRAFT_101429</name>
</gene>
<comment type="caution">
    <text evidence="1">The sequence shown here is derived from an EMBL/GenBank/DDBJ whole genome shotgun (WGS) entry which is preliminary data.</text>
</comment>
<name>A0ABR4I703_9EURO</name>
<protein>
    <recommendedName>
        <fullName evidence="3">Secreted protein</fullName>
    </recommendedName>
</protein>
<proteinExistence type="predicted"/>